<name>A0AAU7DH84_9BACT</name>
<gene>
    <name evidence="2" type="ORF">P8935_23085</name>
</gene>
<feature type="signal peptide" evidence="1">
    <location>
        <begin position="1"/>
        <end position="24"/>
    </location>
</feature>
<reference evidence="2" key="1">
    <citation type="submission" date="2023-03" db="EMBL/GenBank/DDBJ databases">
        <title>Edaphobacter sp.</title>
        <authorList>
            <person name="Huber K.J."/>
            <person name="Papendorf J."/>
            <person name="Pilke C."/>
            <person name="Bunk B."/>
            <person name="Sproeer C."/>
            <person name="Pester M."/>
        </authorList>
    </citation>
    <scope>NUCLEOTIDE SEQUENCE</scope>
    <source>
        <strain evidence="2">DSM 110680</strain>
    </source>
</reference>
<dbReference type="SUPFAM" id="SSF69318">
    <property type="entry name" value="Integrin alpha N-terminal domain"/>
    <property type="match status" value="1"/>
</dbReference>
<protein>
    <submittedName>
        <fullName evidence="2">VCBS repeat-containing protein</fullName>
    </submittedName>
</protein>
<dbReference type="AlphaFoldDB" id="A0AAU7DH84"/>
<dbReference type="RefSeq" id="WP_348262662.1">
    <property type="nucleotide sequence ID" value="NZ_CP121196.1"/>
</dbReference>
<evidence type="ECO:0000256" key="1">
    <source>
        <dbReference type="SAM" id="SignalP"/>
    </source>
</evidence>
<dbReference type="InterPro" id="IPR028994">
    <property type="entry name" value="Integrin_alpha_N"/>
</dbReference>
<keyword evidence="1" id="KW-0732">Signal</keyword>
<accession>A0AAU7DH84</accession>
<dbReference type="EMBL" id="CP121196">
    <property type="protein sequence ID" value="XBH17437.1"/>
    <property type="molecule type" value="Genomic_DNA"/>
</dbReference>
<organism evidence="2">
    <name type="scientific">Telmatobacter sp. DSM 110680</name>
    <dbReference type="NCBI Taxonomy" id="3036704"/>
    <lineage>
        <taxon>Bacteria</taxon>
        <taxon>Pseudomonadati</taxon>
        <taxon>Acidobacteriota</taxon>
        <taxon>Terriglobia</taxon>
        <taxon>Terriglobales</taxon>
        <taxon>Acidobacteriaceae</taxon>
        <taxon>Telmatobacter</taxon>
    </lineage>
</organism>
<feature type="chain" id="PRO_5043929999" evidence="1">
    <location>
        <begin position="25"/>
        <end position="220"/>
    </location>
</feature>
<proteinExistence type="predicted"/>
<evidence type="ECO:0000313" key="2">
    <source>
        <dbReference type="EMBL" id="XBH17437.1"/>
    </source>
</evidence>
<sequence>MRLRSTILCIAFIALASFASSAKAEDGLSGALSEARARSLLTNELKIAAADFDNDQRPDGAVLQRGGPFEGRGSFRIRLHFTAGQDRDLTFQSSESSLTISALDVNQDGIPDLVVEQIFTHKRLQIWLNDGHGQFRQARVQDFPFSGESPCKWTSSILQTNWPVLALPTRSEKDQAASLLIVLQFNSSSSHWRCSPPHRQESTDFLEFYSPRAPPAPQLI</sequence>